<organism evidence="6 7">
    <name type="scientific">Variovorax boronicumulans</name>
    <dbReference type="NCBI Taxonomy" id="436515"/>
    <lineage>
        <taxon>Bacteria</taxon>
        <taxon>Pseudomonadati</taxon>
        <taxon>Pseudomonadota</taxon>
        <taxon>Betaproteobacteria</taxon>
        <taxon>Burkholderiales</taxon>
        <taxon>Comamonadaceae</taxon>
        <taxon>Variovorax</taxon>
    </lineage>
</organism>
<sequence length="295" mass="32186">MSNRLEALRVFFTAADAANFREAAVRLSVSPQVVTRAVRELEEELGEPLFHRSTRGVQLTDFGRQLAERARVAVGGVDELFHRIDRRALSQHTGTVRVTAPHVYARLIPQALAPLLAQHPGLVLDLRLSEQHADVVDQQIDLGVRVGPMRDARFVARGVGKMSLCVVGSPALVERVGAPRTVDALSGLPVTALIDHSSGRPWPWAFSKKRVFTVSSPAFVTDNIDAECAAVLAGIGFGQLIGPLAQPWLQSGALVEVLAAEAPEPWPIHVYRPQRAPVPARVRLVYDELVRVLRA</sequence>
<dbReference type="SUPFAM" id="SSF53850">
    <property type="entry name" value="Periplasmic binding protein-like II"/>
    <property type="match status" value="1"/>
</dbReference>
<dbReference type="AlphaFoldDB" id="A0A250DES0"/>
<evidence type="ECO:0000256" key="3">
    <source>
        <dbReference type="ARBA" id="ARBA00023125"/>
    </source>
</evidence>
<dbReference type="PANTHER" id="PTHR30537">
    <property type="entry name" value="HTH-TYPE TRANSCRIPTIONAL REGULATOR"/>
    <property type="match status" value="1"/>
</dbReference>
<evidence type="ECO:0000256" key="4">
    <source>
        <dbReference type="ARBA" id="ARBA00023163"/>
    </source>
</evidence>
<accession>A0A250DES0</accession>
<dbReference type="InterPro" id="IPR058163">
    <property type="entry name" value="LysR-type_TF_proteobact-type"/>
</dbReference>
<dbReference type="GO" id="GO:0003700">
    <property type="term" value="F:DNA-binding transcription factor activity"/>
    <property type="evidence" value="ECO:0007669"/>
    <property type="project" value="InterPro"/>
</dbReference>
<dbReference type="Pfam" id="PF03466">
    <property type="entry name" value="LysR_substrate"/>
    <property type="match status" value="1"/>
</dbReference>
<dbReference type="CDD" id="cd08422">
    <property type="entry name" value="PBP2_CrgA_like"/>
    <property type="match status" value="1"/>
</dbReference>
<dbReference type="Gene3D" id="3.40.190.290">
    <property type="match status" value="1"/>
</dbReference>
<dbReference type="EMBL" id="CP023284">
    <property type="protein sequence ID" value="ATA52473.1"/>
    <property type="molecule type" value="Genomic_DNA"/>
</dbReference>
<dbReference type="InterPro" id="IPR000847">
    <property type="entry name" value="LysR_HTH_N"/>
</dbReference>
<feature type="domain" description="HTH lysR-type" evidence="5">
    <location>
        <begin position="1"/>
        <end position="60"/>
    </location>
</feature>
<keyword evidence="3" id="KW-0238">DNA-binding</keyword>
<dbReference type="PROSITE" id="PS50931">
    <property type="entry name" value="HTH_LYSR"/>
    <property type="match status" value="1"/>
</dbReference>
<dbReference type="KEGG" id="vbo:CKY39_04000"/>
<keyword evidence="4" id="KW-0804">Transcription</keyword>
<dbReference type="GO" id="GO:0006351">
    <property type="term" value="P:DNA-templated transcription"/>
    <property type="evidence" value="ECO:0007669"/>
    <property type="project" value="TreeGrafter"/>
</dbReference>
<name>A0A250DES0_9BURK</name>
<evidence type="ECO:0000313" key="6">
    <source>
        <dbReference type="EMBL" id="ATA52473.1"/>
    </source>
</evidence>
<dbReference type="SUPFAM" id="SSF46785">
    <property type="entry name" value="Winged helix' DNA-binding domain"/>
    <property type="match status" value="1"/>
</dbReference>
<dbReference type="InterPro" id="IPR005119">
    <property type="entry name" value="LysR_subst-bd"/>
</dbReference>
<dbReference type="Proteomes" id="UP000217154">
    <property type="component" value="Chromosome"/>
</dbReference>
<evidence type="ECO:0000313" key="7">
    <source>
        <dbReference type="Proteomes" id="UP000217154"/>
    </source>
</evidence>
<dbReference type="Pfam" id="PF00126">
    <property type="entry name" value="HTH_1"/>
    <property type="match status" value="1"/>
</dbReference>
<protein>
    <submittedName>
        <fullName evidence="6">LysR family transcriptional regulator</fullName>
    </submittedName>
</protein>
<keyword evidence="2" id="KW-0805">Transcription regulation</keyword>
<comment type="similarity">
    <text evidence="1">Belongs to the LysR transcriptional regulatory family.</text>
</comment>
<dbReference type="RefSeq" id="WP_095743534.1">
    <property type="nucleotide sequence ID" value="NZ_CP023284.1"/>
</dbReference>
<evidence type="ECO:0000256" key="2">
    <source>
        <dbReference type="ARBA" id="ARBA00023015"/>
    </source>
</evidence>
<dbReference type="PANTHER" id="PTHR30537:SF72">
    <property type="entry name" value="LYSR FAMILY TRANSCRIPTIONAL REGULATOR"/>
    <property type="match status" value="1"/>
</dbReference>
<gene>
    <name evidence="6" type="ORF">CKY39_04000</name>
</gene>
<evidence type="ECO:0000256" key="1">
    <source>
        <dbReference type="ARBA" id="ARBA00009437"/>
    </source>
</evidence>
<dbReference type="Gene3D" id="1.10.10.10">
    <property type="entry name" value="Winged helix-like DNA-binding domain superfamily/Winged helix DNA-binding domain"/>
    <property type="match status" value="1"/>
</dbReference>
<reference evidence="6 7" key="1">
    <citation type="submission" date="2017-09" db="EMBL/GenBank/DDBJ databases">
        <title>The diverse metabolic capabilities of V. boronicumulans make it an excellent choice for continued studies on novel biodegradation.</title>
        <authorList>
            <person name="Sun S."/>
        </authorList>
    </citation>
    <scope>NUCLEOTIDE SEQUENCE [LARGE SCALE GENOMIC DNA]</scope>
    <source>
        <strain evidence="6 7">J1</strain>
    </source>
</reference>
<dbReference type="InterPro" id="IPR036390">
    <property type="entry name" value="WH_DNA-bd_sf"/>
</dbReference>
<dbReference type="GO" id="GO:0043565">
    <property type="term" value="F:sequence-specific DNA binding"/>
    <property type="evidence" value="ECO:0007669"/>
    <property type="project" value="TreeGrafter"/>
</dbReference>
<evidence type="ECO:0000259" key="5">
    <source>
        <dbReference type="PROSITE" id="PS50931"/>
    </source>
</evidence>
<proteinExistence type="inferred from homology"/>
<dbReference type="InterPro" id="IPR036388">
    <property type="entry name" value="WH-like_DNA-bd_sf"/>
</dbReference>